<evidence type="ECO:0000256" key="9">
    <source>
        <dbReference type="ARBA" id="ARBA00023128"/>
    </source>
</evidence>
<keyword evidence="4 12" id="KW-0138">CF(0)</keyword>
<evidence type="ECO:0000256" key="8">
    <source>
        <dbReference type="ARBA" id="ARBA00023065"/>
    </source>
</evidence>
<name>D3KRB1_9TELE</name>
<dbReference type="GO" id="GO:0015986">
    <property type="term" value="P:proton motive force-driven ATP synthesis"/>
    <property type="evidence" value="ECO:0007669"/>
    <property type="project" value="InterPro"/>
</dbReference>
<keyword evidence="8 12" id="KW-0406">Ion transport</keyword>
<dbReference type="GO" id="GO:0045259">
    <property type="term" value="C:proton-transporting ATP synthase complex"/>
    <property type="evidence" value="ECO:0007669"/>
    <property type="project" value="UniProtKB-KW"/>
</dbReference>
<keyword evidence="10" id="KW-0472">Membrane</keyword>
<keyword evidence="5 12" id="KW-0812">Transmembrane</keyword>
<evidence type="ECO:0000256" key="5">
    <source>
        <dbReference type="ARBA" id="ARBA00022692"/>
    </source>
</evidence>
<evidence type="ECO:0000256" key="2">
    <source>
        <dbReference type="ARBA" id="ARBA00008892"/>
    </source>
</evidence>
<keyword evidence="9 12" id="KW-0496">Mitochondrion</keyword>
<evidence type="ECO:0000256" key="1">
    <source>
        <dbReference type="ARBA" id="ARBA00004304"/>
    </source>
</evidence>
<evidence type="ECO:0000256" key="6">
    <source>
        <dbReference type="ARBA" id="ARBA00022781"/>
    </source>
</evidence>
<proteinExistence type="inferred from homology"/>
<dbReference type="GO" id="GO:0031966">
    <property type="term" value="C:mitochondrial membrane"/>
    <property type="evidence" value="ECO:0007669"/>
    <property type="project" value="UniProtKB-SubCell"/>
</dbReference>
<evidence type="ECO:0000313" key="13">
    <source>
        <dbReference type="EMBL" id="BAI76998.1"/>
    </source>
</evidence>
<evidence type="ECO:0000256" key="4">
    <source>
        <dbReference type="ARBA" id="ARBA00022547"/>
    </source>
</evidence>
<dbReference type="InterPro" id="IPR001421">
    <property type="entry name" value="ATP8_metazoa"/>
</dbReference>
<geneLocation type="mitochondrion" evidence="13"/>
<comment type="similarity">
    <text evidence="2 12">Belongs to the ATPase protein 8 family.</text>
</comment>
<evidence type="ECO:0000256" key="10">
    <source>
        <dbReference type="ARBA" id="ARBA00023136"/>
    </source>
</evidence>
<keyword evidence="6 12" id="KW-0375">Hydrogen ion transport</keyword>
<keyword evidence="11" id="KW-0066">ATP synthesis</keyword>
<protein>
    <recommendedName>
        <fullName evidence="12">ATP synthase complex subunit 8</fullName>
    </recommendedName>
</protein>
<comment type="subcellular location">
    <subcellularLocation>
        <location evidence="1 12">Mitochondrion membrane</location>
        <topology evidence="1 12">Single-pass membrane protein</topology>
    </subcellularLocation>
</comment>
<accession>D3KRB1</accession>
<dbReference type="GO" id="GO:0015078">
    <property type="term" value="F:proton transmembrane transporter activity"/>
    <property type="evidence" value="ECO:0007669"/>
    <property type="project" value="InterPro"/>
</dbReference>
<evidence type="ECO:0000256" key="3">
    <source>
        <dbReference type="ARBA" id="ARBA00022448"/>
    </source>
</evidence>
<dbReference type="EMBL" id="AB282829">
    <property type="protein sequence ID" value="BAI76998.1"/>
    <property type="molecule type" value="Genomic_DNA"/>
</dbReference>
<organism evidence="13">
    <name type="scientific">Histrio histrio</name>
    <name type="common">sargassumfish</name>
    <dbReference type="NCBI Taxonomy" id="242981"/>
    <lineage>
        <taxon>Eukaryota</taxon>
        <taxon>Metazoa</taxon>
        <taxon>Chordata</taxon>
        <taxon>Craniata</taxon>
        <taxon>Vertebrata</taxon>
        <taxon>Euteleostomi</taxon>
        <taxon>Actinopterygii</taxon>
        <taxon>Neopterygii</taxon>
        <taxon>Teleostei</taxon>
        <taxon>Neoteleostei</taxon>
        <taxon>Acanthomorphata</taxon>
        <taxon>Eupercaria</taxon>
        <taxon>Lophiiformes</taxon>
        <taxon>Antennarioidei</taxon>
        <taxon>Antennariidae</taxon>
        <taxon>Histrio</taxon>
    </lineage>
</organism>
<keyword evidence="3 12" id="KW-0813">Transport</keyword>
<dbReference type="Pfam" id="PF00895">
    <property type="entry name" value="ATP-synt_8"/>
    <property type="match status" value="1"/>
</dbReference>
<evidence type="ECO:0000256" key="12">
    <source>
        <dbReference type="RuleBase" id="RU003661"/>
    </source>
</evidence>
<dbReference type="AlphaFoldDB" id="D3KRB1"/>
<reference evidence="13" key="1">
    <citation type="journal article" date="2010" name="BMC Evol. Biol.">
        <title>Evolutionary history of anglerfishes (Teleostei: Lophiiformes): a mitogenomic perspective.</title>
        <authorList>
            <person name="Miya M."/>
            <person name="Pietsch T.W."/>
            <person name="Orr J.W."/>
            <person name="Arnold R.J."/>
            <person name="Satoh T.P."/>
            <person name="Shedlock A.M."/>
            <person name="Ho H.-C."/>
            <person name="Shimazaki M."/>
            <person name="Yabe M."/>
            <person name="Nishida M."/>
        </authorList>
    </citation>
    <scope>NUCLEOTIDE SEQUENCE</scope>
</reference>
<evidence type="ECO:0000256" key="11">
    <source>
        <dbReference type="ARBA" id="ARBA00023310"/>
    </source>
</evidence>
<keyword evidence="7" id="KW-1133">Transmembrane helix</keyword>
<sequence length="52" mass="6077">MPQLNPRPWFFLLLAMWVTFSTLTLPSILKTHNLRLPSNKSLKNNLNLKIKS</sequence>
<evidence type="ECO:0000256" key="7">
    <source>
        <dbReference type="ARBA" id="ARBA00022989"/>
    </source>
</evidence>
<gene>
    <name evidence="13" type="primary">ATPase 8</name>
</gene>